<keyword evidence="7" id="KW-1185">Reference proteome</keyword>
<organism evidence="4 6">
    <name type="scientific">Aliivibrio finisterrensis</name>
    <dbReference type="NCBI Taxonomy" id="511998"/>
    <lineage>
        <taxon>Bacteria</taxon>
        <taxon>Pseudomonadati</taxon>
        <taxon>Pseudomonadota</taxon>
        <taxon>Gammaproteobacteria</taxon>
        <taxon>Vibrionales</taxon>
        <taxon>Vibrionaceae</taxon>
        <taxon>Aliivibrio</taxon>
    </lineage>
</organism>
<comment type="caution">
    <text evidence="4">The sequence shown here is derived from an EMBL/GenBank/DDBJ whole genome shotgun (WGS) entry which is preliminary data.</text>
</comment>
<evidence type="ECO:0000313" key="4">
    <source>
        <dbReference type="EMBL" id="RYU54791.1"/>
    </source>
</evidence>
<evidence type="ECO:0000313" key="7">
    <source>
        <dbReference type="Proteomes" id="UP000294166"/>
    </source>
</evidence>
<dbReference type="EMBL" id="SEZK01000001">
    <property type="protein sequence ID" value="RYU54791.1"/>
    <property type="molecule type" value="Genomic_DNA"/>
</dbReference>
<protein>
    <recommendedName>
        <fullName evidence="8">TolC family protein</fullName>
    </recommendedName>
</protein>
<dbReference type="Proteomes" id="UP000294063">
    <property type="component" value="Unassembled WGS sequence"/>
</dbReference>
<evidence type="ECO:0000256" key="3">
    <source>
        <dbReference type="SAM" id="SignalP"/>
    </source>
</evidence>
<dbReference type="Proteomes" id="UP000294166">
    <property type="component" value="Unassembled WGS sequence"/>
</dbReference>
<dbReference type="RefSeq" id="WP_130043565.1">
    <property type="nucleotide sequence ID" value="NZ_SEZK01000001.1"/>
</dbReference>
<keyword evidence="1" id="KW-0175">Coiled coil</keyword>
<evidence type="ECO:0000313" key="6">
    <source>
        <dbReference type="Proteomes" id="UP000294063"/>
    </source>
</evidence>
<feature type="coiled-coil region" evidence="1">
    <location>
        <begin position="208"/>
        <end position="235"/>
    </location>
</feature>
<dbReference type="AlphaFoldDB" id="A0A4Q5KY14"/>
<feature type="compositionally biased region" description="Polar residues" evidence="2">
    <location>
        <begin position="486"/>
        <end position="496"/>
    </location>
</feature>
<name>A0A4Q5KY14_9GAMM</name>
<gene>
    <name evidence="5" type="ORF">ERW53_01520</name>
    <name evidence="4" type="ORF">ERW57_00650</name>
</gene>
<evidence type="ECO:0000256" key="1">
    <source>
        <dbReference type="SAM" id="Coils"/>
    </source>
</evidence>
<feature type="chain" id="PRO_5020433585" description="TolC family protein" evidence="3">
    <location>
        <begin position="23"/>
        <end position="542"/>
    </location>
</feature>
<evidence type="ECO:0008006" key="8">
    <source>
        <dbReference type="Google" id="ProtNLM"/>
    </source>
</evidence>
<keyword evidence="3" id="KW-0732">Signal</keyword>
<feature type="region of interest" description="Disordered" evidence="2">
    <location>
        <begin position="486"/>
        <end position="542"/>
    </location>
</feature>
<dbReference type="EMBL" id="SEZN01000002">
    <property type="protein sequence ID" value="RYU66825.1"/>
    <property type="molecule type" value="Genomic_DNA"/>
</dbReference>
<proteinExistence type="predicted"/>
<feature type="compositionally biased region" description="Low complexity" evidence="2">
    <location>
        <begin position="505"/>
        <end position="533"/>
    </location>
</feature>
<feature type="signal peptide" evidence="3">
    <location>
        <begin position="1"/>
        <end position="22"/>
    </location>
</feature>
<accession>A0A4Q5KY14</accession>
<feature type="coiled-coil region" evidence="1">
    <location>
        <begin position="142"/>
        <end position="176"/>
    </location>
</feature>
<sequence>MKKILTPLAIVISLALSSNVTAEDFIPKADSPALEAVSAMVEEPFVQAEINEETYVSAEQQILDELNKKGWSQGWDANKKRLFVVNTEMFDSEDPTYDDSFITKRSQYAMMATMGAKAKMVEFMRTQMSAVDQLTAPGTDVHAELNAQYIKLNKKVEAQQRTLEKLLAEVNATEAEKLKGVTWQDRRDAYIDALIKKIDESYSAGKLEEKKVKKYQKAKQRYVEAQTEMSEIMKQASAIKGKTKLESSSRVETLAKAPIMGASVLLQAESWNSEEEKYEVSTLMVWSPKLEQAAKAIVTGEAVTLKPKKALTVQDWLKSQEAATLVGPRQYVDKDGDRWFIGAYSMPVEGSSSLIRKNKGIADLMAKKEAAMALYADVETQKQAEIAMQTRSGDLNGKDHTAIATSFAETTRQSIENRQVNGLSPLFTKTVLHPISQQKIYVVAYGVSPSSASEALKMEYSTYQAASAANKSNKVSQAVHQTLETQLEMSKTSPVATNDVEQEIENVSNSTRSSESNSTSSSKVKSNSSSLLNAPTIDEDDF</sequence>
<reference evidence="6 7" key="1">
    <citation type="submission" date="2019-02" db="EMBL/GenBank/DDBJ databases">
        <title>Genome sequences of Aliivibrio finisterrensis strains from farmed Atlantic salmon.</title>
        <authorList>
            <person name="Bowman J.P."/>
        </authorList>
    </citation>
    <scope>NUCLEOTIDE SEQUENCE [LARGE SCALE GENOMIC DNA]</scope>
    <source>
        <strain evidence="5 7">A21</strain>
        <strain evidence="4 6">A46</strain>
    </source>
</reference>
<evidence type="ECO:0000313" key="5">
    <source>
        <dbReference type="EMBL" id="RYU66825.1"/>
    </source>
</evidence>
<evidence type="ECO:0000256" key="2">
    <source>
        <dbReference type="SAM" id="MobiDB-lite"/>
    </source>
</evidence>